<dbReference type="Proteomes" id="UP000034455">
    <property type="component" value="Unassembled WGS sequence"/>
</dbReference>
<sequence length="79" mass="9335">MTDIIIYTQNDCPPCTFIKNYLTDKGFKYVEKNIANQQYRNEMIDYDAFATPFILLNGEPMYQVDMEKINQTLNIETTH</sequence>
<protein>
    <submittedName>
        <fullName evidence="2">Glutaredoxin-like protein NrdH</fullName>
    </submittedName>
</protein>
<dbReference type="Pfam" id="PF00462">
    <property type="entry name" value="Glutaredoxin"/>
    <property type="match status" value="1"/>
</dbReference>
<dbReference type="EMBL" id="LAKJ01000008">
    <property type="protein sequence ID" value="KKI64441.1"/>
    <property type="molecule type" value="Genomic_DNA"/>
</dbReference>
<evidence type="ECO:0000259" key="1">
    <source>
        <dbReference type="Pfam" id="PF00462"/>
    </source>
</evidence>
<dbReference type="RefSeq" id="WP_019467857.1">
    <property type="nucleotide sequence ID" value="NZ_BKAS01000003.1"/>
</dbReference>
<dbReference type="Gene3D" id="3.40.30.10">
    <property type="entry name" value="Glutaredoxin"/>
    <property type="match status" value="1"/>
</dbReference>
<reference evidence="2 3" key="1">
    <citation type="submission" date="2015-03" db="EMBL/GenBank/DDBJ databases">
        <title>Genome Assembly of Staphylococcus cohnii subsp. cohnii strain G22B2.</title>
        <authorList>
            <person name="Nair G."/>
            <person name="Kaur G."/>
            <person name="Khatri I."/>
            <person name="Singh N.K."/>
            <person name="Sathyabama S."/>
            <person name="Maurya S.K."/>
            <person name="Subramanian S."/>
            <person name="Agrewala J.N."/>
            <person name="Mayilraj S."/>
        </authorList>
    </citation>
    <scope>NUCLEOTIDE SEQUENCE [LARGE SCALE GENOMIC DNA]</scope>
    <source>
        <strain evidence="2 3">G22B2</strain>
    </source>
</reference>
<dbReference type="GeneID" id="58097899"/>
<proteinExistence type="predicted"/>
<name>A0A0M2NXH5_STACC</name>
<dbReference type="PATRIC" id="fig|74704.6.peg.2494"/>
<comment type="caution">
    <text evidence="2">The sequence shown here is derived from an EMBL/GenBank/DDBJ whole genome shotgun (WGS) entry which is preliminary data.</text>
</comment>
<accession>A0A0M2NXH5</accession>
<dbReference type="SUPFAM" id="SSF52833">
    <property type="entry name" value="Thioredoxin-like"/>
    <property type="match status" value="1"/>
</dbReference>
<feature type="domain" description="Glutaredoxin" evidence="1">
    <location>
        <begin position="4"/>
        <end position="59"/>
    </location>
</feature>
<gene>
    <name evidence="2" type="ORF">UF66_2393</name>
</gene>
<evidence type="ECO:0000313" key="2">
    <source>
        <dbReference type="EMBL" id="KKI64441.1"/>
    </source>
</evidence>
<evidence type="ECO:0000313" key="3">
    <source>
        <dbReference type="Proteomes" id="UP000034455"/>
    </source>
</evidence>
<dbReference type="PROSITE" id="PS51354">
    <property type="entry name" value="GLUTAREDOXIN_2"/>
    <property type="match status" value="1"/>
</dbReference>
<organism evidence="2 3">
    <name type="scientific">Staphylococcus cohnii subsp. cohnii</name>
    <dbReference type="NCBI Taxonomy" id="74704"/>
    <lineage>
        <taxon>Bacteria</taxon>
        <taxon>Bacillati</taxon>
        <taxon>Bacillota</taxon>
        <taxon>Bacilli</taxon>
        <taxon>Bacillales</taxon>
        <taxon>Staphylococcaceae</taxon>
        <taxon>Staphylococcus</taxon>
        <taxon>Staphylococcus cohnii species complex</taxon>
    </lineage>
</organism>
<dbReference type="AlphaFoldDB" id="A0A0M2NXH5"/>
<dbReference type="InterPro" id="IPR002109">
    <property type="entry name" value="Glutaredoxin"/>
</dbReference>
<dbReference type="CDD" id="cd02976">
    <property type="entry name" value="NrdH"/>
    <property type="match status" value="1"/>
</dbReference>
<dbReference type="InterPro" id="IPR036249">
    <property type="entry name" value="Thioredoxin-like_sf"/>
</dbReference>